<sequence length="104" mass="11416">MAKNLEKMSLEELKAHRKEVDAAIADFEKRRKQEALIAAQKAAQEFGFSLEDVMGAKGAKTKTKGVPKYANPDDGSQTWTGRGRQPQWIKDALAAGKSLDDLAI</sequence>
<dbReference type="Proteomes" id="UP000019593">
    <property type="component" value="Chromosome"/>
</dbReference>
<dbReference type="PANTHER" id="PTHR38097:SF2">
    <property type="entry name" value="DNA-BINDING PROTEIN STPA"/>
    <property type="match status" value="1"/>
</dbReference>
<evidence type="ECO:0000313" key="7">
    <source>
        <dbReference type="EMBL" id="AHM04082.1"/>
    </source>
</evidence>
<evidence type="ECO:0000256" key="4">
    <source>
        <dbReference type="ARBA" id="ARBA00023125"/>
    </source>
</evidence>
<keyword evidence="3" id="KW-0963">Cytoplasm</keyword>
<keyword evidence="8" id="KW-1185">Reference proteome</keyword>
<proteinExistence type="inferred from homology"/>
<dbReference type="eggNOG" id="COG2916">
    <property type="taxonomic scope" value="Bacteria"/>
</dbReference>
<dbReference type="OrthoDB" id="5297879at2"/>
<evidence type="ECO:0000256" key="3">
    <source>
        <dbReference type="ARBA" id="ARBA00022490"/>
    </source>
</evidence>
<keyword evidence="4" id="KW-0238">DNA-binding</keyword>
<organism evidence="7 8">
    <name type="scientific">Roseicyclus elongatus DSM 19469</name>
    <dbReference type="NCBI Taxonomy" id="1294273"/>
    <lineage>
        <taxon>Bacteria</taxon>
        <taxon>Pseudomonadati</taxon>
        <taxon>Pseudomonadota</taxon>
        <taxon>Alphaproteobacteria</taxon>
        <taxon>Rhodobacterales</taxon>
        <taxon>Roseobacteraceae</taxon>
        <taxon>Roseicyclus</taxon>
    </lineage>
</organism>
<feature type="domain" description="DNA-binding protein H-NS-like C-terminal" evidence="6">
    <location>
        <begin position="59"/>
        <end position="104"/>
    </location>
</feature>
<reference evidence="7 8" key="1">
    <citation type="submission" date="2013-03" db="EMBL/GenBank/DDBJ databases">
        <authorList>
            <person name="Fiebig A."/>
            <person name="Goeker M."/>
            <person name="Klenk H.-P.P."/>
        </authorList>
    </citation>
    <scope>NUCLEOTIDE SEQUENCE [LARGE SCALE GENOMIC DNA]</scope>
    <source>
        <strain evidence="8">DSM 19469</strain>
    </source>
</reference>
<feature type="region of interest" description="Disordered" evidence="5">
    <location>
        <begin position="61"/>
        <end position="84"/>
    </location>
</feature>
<evidence type="ECO:0000256" key="1">
    <source>
        <dbReference type="ARBA" id="ARBA00004453"/>
    </source>
</evidence>
<dbReference type="InterPro" id="IPR037150">
    <property type="entry name" value="H-NS_C_dom_sf"/>
</dbReference>
<dbReference type="RefSeq" id="WP_025311895.1">
    <property type="nucleotide sequence ID" value="NZ_CP004372.1"/>
</dbReference>
<dbReference type="InterPro" id="IPR027444">
    <property type="entry name" value="H-NS_C_dom"/>
</dbReference>
<dbReference type="GO" id="GO:0000976">
    <property type="term" value="F:transcription cis-regulatory region binding"/>
    <property type="evidence" value="ECO:0007669"/>
    <property type="project" value="TreeGrafter"/>
</dbReference>
<dbReference type="GO" id="GO:0009295">
    <property type="term" value="C:nucleoid"/>
    <property type="evidence" value="ECO:0007669"/>
    <property type="project" value="UniProtKB-SubCell"/>
</dbReference>
<dbReference type="EMBL" id="CP004372">
    <property type="protein sequence ID" value="AHM04082.1"/>
    <property type="molecule type" value="Genomic_DNA"/>
</dbReference>
<dbReference type="STRING" id="1294273.roselon_01713"/>
<protein>
    <submittedName>
        <fullName evidence="7">Histone-like nucleoid-structuring protein H-NS</fullName>
    </submittedName>
</protein>
<accession>W8S1N5</accession>
<name>W8S1N5_9RHOB</name>
<dbReference type="Pfam" id="PF00816">
    <property type="entry name" value="Histone_HNS"/>
    <property type="match status" value="1"/>
</dbReference>
<comment type="subcellular location">
    <subcellularLocation>
        <location evidence="1">Cytoplasm</location>
        <location evidence="1">Nucleoid</location>
    </subcellularLocation>
</comment>
<comment type="similarity">
    <text evidence="2">Belongs to the histone-like protein H-NS family.</text>
</comment>
<dbReference type="GO" id="GO:0003681">
    <property type="term" value="F:bent DNA binding"/>
    <property type="evidence" value="ECO:0007669"/>
    <property type="project" value="TreeGrafter"/>
</dbReference>
<dbReference type="GO" id="GO:0005829">
    <property type="term" value="C:cytosol"/>
    <property type="evidence" value="ECO:0007669"/>
    <property type="project" value="TreeGrafter"/>
</dbReference>
<dbReference type="SUPFAM" id="SSF81273">
    <property type="entry name" value="H-NS histone-like proteins"/>
    <property type="match status" value="1"/>
</dbReference>
<dbReference type="Gene3D" id="4.10.430.10">
    <property type="entry name" value="Histone-like protein H-NS, C-terminal domain"/>
    <property type="match status" value="1"/>
</dbReference>
<evidence type="ECO:0000256" key="2">
    <source>
        <dbReference type="ARBA" id="ARBA00010610"/>
    </source>
</evidence>
<evidence type="ECO:0000259" key="6">
    <source>
        <dbReference type="SMART" id="SM00528"/>
    </source>
</evidence>
<evidence type="ECO:0000313" key="8">
    <source>
        <dbReference type="Proteomes" id="UP000019593"/>
    </source>
</evidence>
<dbReference type="SMART" id="SM00528">
    <property type="entry name" value="HNS"/>
    <property type="match status" value="1"/>
</dbReference>
<gene>
    <name evidence="7" type="ORF">roselon_01713</name>
</gene>
<evidence type="ECO:0000256" key="5">
    <source>
        <dbReference type="SAM" id="MobiDB-lite"/>
    </source>
</evidence>
<dbReference type="GO" id="GO:0032993">
    <property type="term" value="C:protein-DNA complex"/>
    <property type="evidence" value="ECO:0007669"/>
    <property type="project" value="TreeGrafter"/>
</dbReference>
<dbReference type="GO" id="GO:0003680">
    <property type="term" value="F:minor groove of adenine-thymine-rich DNA binding"/>
    <property type="evidence" value="ECO:0007669"/>
    <property type="project" value="TreeGrafter"/>
</dbReference>
<dbReference type="HOGENOM" id="CLU_117503_1_2_5"/>
<dbReference type="AlphaFoldDB" id="W8S1N5"/>
<dbReference type="KEGG" id="red:roselon_01713"/>
<dbReference type="PANTHER" id="PTHR38097">
    <property type="match status" value="1"/>
</dbReference>
<dbReference type="GO" id="GO:0001217">
    <property type="term" value="F:DNA-binding transcription repressor activity"/>
    <property type="evidence" value="ECO:0007669"/>
    <property type="project" value="TreeGrafter"/>
</dbReference>